<organism evidence="7 8">
    <name type="scientific">Saccharopolyspora hordei</name>
    <dbReference type="NCBI Taxonomy" id="1838"/>
    <lineage>
        <taxon>Bacteria</taxon>
        <taxon>Bacillati</taxon>
        <taxon>Actinomycetota</taxon>
        <taxon>Actinomycetes</taxon>
        <taxon>Pseudonocardiales</taxon>
        <taxon>Pseudonocardiaceae</taxon>
        <taxon>Saccharopolyspora</taxon>
    </lineage>
</organism>
<protein>
    <submittedName>
        <fullName evidence="7">S-DNA-T family DNA segregation ATPase FtsK/SpoIIIE</fullName>
    </submittedName>
</protein>
<evidence type="ECO:0000313" key="8">
    <source>
        <dbReference type="Proteomes" id="UP000587002"/>
    </source>
</evidence>
<feature type="binding site" evidence="4">
    <location>
        <begin position="596"/>
        <end position="603"/>
    </location>
    <ligand>
        <name>ATP</name>
        <dbReference type="ChEBI" id="CHEBI:30616"/>
    </ligand>
</feature>
<dbReference type="NCBIfam" id="NF047832">
    <property type="entry name" value="caspase_w_EACC1"/>
    <property type="match status" value="1"/>
</dbReference>
<comment type="caution">
    <text evidence="7">The sequence shown here is derived from an EMBL/GenBank/DDBJ whole genome shotgun (WGS) entry which is preliminary data.</text>
</comment>
<name>A0A853AFL1_9PSEU</name>
<dbReference type="SMART" id="SM00382">
    <property type="entry name" value="AAA"/>
    <property type="match status" value="3"/>
</dbReference>
<dbReference type="InterPro" id="IPR029030">
    <property type="entry name" value="Caspase-like_dom_sf"/>
</dbReference>
<feature type="binding site" evidence="4">
    <location>
        <begin position="908"/>
        <end position="915"/>
    </location>
    <ligand>
        <name>ATP</name>
        <dbReference type="ChEBI" id="CHEBI:30616"/>
    </ligand>
</feature>
<accession>A0A853AFL1</accession>
<dbReference type="PROSITE" id="PS00018">
    <property type="entry name" value="EF_HAND_1"/>
    <property type="match status" value="1"/>
</dbReference>
<feature type="binding site" evidence="4">
    <location>
        <begin position="302"/>
        <end position="309"/>
    </location>
    <ligand>
        <name>ATP</name>
        <dbReference type="ChEBI" id="CHEBI:30616"/>
    </ligand>
</feature>
<feature type="domain" description="FtsK" evidence="6">
    <location>
        <begin position="1173"/>
        <end position="1356"/>
    </location>
</feature>
<dbReference type="GO" id="GO:0004197">
    <property type="term" value="F:cysteine-type endopeptidase activity"/>
    <property type="evidence" value="ECO:0007669"/>
    <property type="project" value="InterPro"/>
</dbReference>
<dbReference type="RefSeq" id="WP_179719760.1">
    <property type="nucleotide sequence ID" value="NZ_BAABFH010000001.1"/>
</dbReference>
<dbReference type="Pfam" id="PF00656">
    <property type="entry name" value="Peptidase_C14"/>
    <property type="match status" value="1"/>
</dbReference>
<evidence type="ECO:0000256" key="3">
    <source>
        <dbReference type="ARBA" id="ARBA00022840"/>
    </source>
</evidence>
<dbReference type="InterPro" id="IPR003593">
    <property type="entry name" value="AAA+_ATPase"/>
</dbReference>
<evidence type="ECO:0000313" key="7">
    <source>
        <dbReference type="EMBL" id="NYI83354.1"/>
    </source>
</evidence>
<dbReference type="PANTHER" id="PTHR22683:SF1">
    <property type="entry name" value="TYPE VII SECRETION SYSTEM PROTEIN ESSC"/>
    <property type="match status" value="1"/>
</dbReference>
<evidence type="ECO:0000256" key="5">
    <source>
        <dbReference type="SAM" id="MobiDB-lite"/>
    </source>
</evidence>
<keyword evidence="2 4" id="KW-0547">Nucleotide-binding</keyword>
<feature type="binding site" evidence="4">
    <location>
        <begin position="1190"/>
        <end position="1197"/>
    </location>
    <ligand>
        <name>ATP</name>
        <dbReference type="ChEBI" id="CHEBI:30616"/>
    </ligand>
</feature>
<dbReference type="EMBL" id="JACCFJ010000001">
    <property type="protein sequence ID" value="NYI83354.1"/>
    <property type="molecule type" value="Genomic_DNA"/>
</dbReference>
<dbReference type="PROSITE" id="PS50901">
    <property type="entry name" value="FTSK"/>
    <property type="match status" value="4"/>
</dbReference>
<dbReference type="InterPro" id="IPR018247">
    <property type="entry name" value="EF_Hand_1_Ca_BS"/>
</dbReference>
<dbReference type="InterPro" id="IPR002543">
    <property type="entry name" value="FtsK_dom"/>
</dbReference>
<dbReference type="Gene3D" id="3.40.50.300">
    <property type="entry name" value="P-loop containing nucleotide triphosphate hydrolases"/>
    <property type="match status" value="4"/>
</dbReference>
<dbReference type="InterPro" id="IPR027417">
    <property type="entry name" value="P-loop_NTPase"/>
</dbReference>
<gene>
    <name evidence="7" type="ORF">HNR68_001984</name>
</gene>
<evidence type="ECO:0000256" key="4">
    <source>
        <dbReference type="PROSITE-ProRule" id="PRU00289"/>
    </source>
</evidence>
<feature type="domain" description="FtsK" evidence="6">
    <location>
        <begin position="284"/>
        <end position="474"/>
    </location>
</feature>
<evidence type="ECO:0000256" key="1">
    <source>
        <dbReference type="ARBA" id="ARBA00022737"/>
    </source>
</evidence>
<dbReference type="Proteomes" id="UP000587002">
    <property type="component" value="Unassembled WGS sequence"/>
</dbReference>
<feature type="domain" description="FtsK" evidence="6">
    <location>
        <begin position="890"/>
        <end position="1081"/>
    </location>
</feature>
<dbReference type="SUPFAM" id="SSF52129">
    <property type="entry name" value="Caspase-like"/>
    <property type="match status" value="1"/>
</dbReference>
<proteinExistence type="predicted"/>
<dbReference type="InterPro" id="IPR011600">
    <property type="entry name" value="Pept_C14_caspase"/>
</dbReference>
<feature type="region of interest" description="Disordered" evidence="5">
    <location>
        <begin position="1357"/>
        <end position="1377"/>
    </location>
</feature>
<keyword evidence="3 4" id="KW-0067">ATP-binding</keyword>
<dbReference type="Pfam" id="PF01580">
    <property type="entry name" value="FtsK_SpoIIIE"/>
    <property type="match status" value="3"/>
</dbReference>
<dbReference type="InterPro" id="IPR023837">
    <property type="entry name" value="EccCb-like_Actinobacteria"/>
</dbReference>
<keyword evidence="8" id="KW-1185">Reference proteome</keyword>
<reference evidence="7 8" key="1">
    <citation type="submission" date="2020-07" db="EMBL/GenBank/DDBJ databases">
        <title>Sequencing the genomes of 1000 actinobacteria strains.</title>
        <authorList>
            <person name="Klenk H.-P."/>
        </authorList>
    </citation>
    <scope>NUCLEOTIDE SEQUENCE [LARGE SCALE GENOMIC DNA]</scope>
    <source>
        <strain evidence="7 8">DSM 44065</strain>
    </source>
</reference>
<dbReference type="PANTHER" id="PTHR22683">
    <property type="entry name" value="SPORULATION PROTEIN RELATED"/>
    <property type="match status" value="1"/>
</dbReference>
<dbReference type="SUPFAM" id="SSF52540">
    <property type="entry name" value="P-loop containing nucleoside triphosphate hydrolases"/>
    <property type="match status" value="4"/>
</dbReference>
<dbReference type="Gene3D" id="3.40.50.1460">
    <property type="match status" value="1"/>
</dbReference>
<dbReference type="GO" id="GO:0005524">
    <property type="term" value="F:ATP binding"/>
    <property type="evidence" value="ECO:0007669"/>
    <property type="project" value="UniProtKB-UniRule"/>
</dbReference>
<sequence>MGTRRALLVATSLYADARLRRLRSPVKEAHEFARLLENEAVGGFDSVLPVLNQSKAEVERQMESFFRDCGPEDEVLLFVSGHGIKNDHNELFFAAATTDLGLPYSTAVPAYAVQRMIQQSQARSVAVILDCCYSGAFTSNVVARSGTAIDVEEQFGAGVYVMTATNEIEYAYEHEKLVLDKPVSSSAFTATLIEALRTGAADADRDGTITAEELYQFAFRKLSAEGQQTPTCSGTGHGAIRIARAAQHQLSGDVDTPSLKELITEDRSPLVPIGVAHEVDRHHGEVVRVDPFGHHGHLAVVGRFRSGKSTLLRTLITGHCETQSPAEVRFHCLDGDGALVGLARKEHVVAHAIDADSARGVLRDVEQRITWRKNLFHQVGIADVETFRLLRRGHPDLLPGEDHADIFLVVDGWETFAEESPDFAPTVRRIAERGVRFGVHVVLTARQWENVPHQMALLFQSCIELALDDPATSRIDPELSATLPAEPGWALSGRRRFRVALPHTDDAPTDIDTILRTLRQSPAALETPRPATDGPVDPVALWDLGGGFDVHRAWGRRPVEEQYTVVFGVDESGRPVELDIKEAAFGGMGPHGLCVGGTGSGKSELLRTIVLGLMATHPTTALNFVLVDYKGGATFTEFASAPHVSAVVSNLMDDASLIDRMHDALAGEVNRRQELLREVGAKGVWDYRRMWESGDERCREPLPALFVIVDEFTELLVQQPDLIELFVMLGRLGRSLQIHLLLVTQRLEEGRLRGLDAHLSYRIGLRTFSAAESRSVLGVPDAYELPRTPGVGFLKHPGGMERFRAAYVSEPASDGAGASLLDSVLTVLRDQGPAARRIWLPPLDEPPAVGDLLPPLRQTEDRGCAAVGYPGSGRLQVPVGLVDLPYQQRQDLVVLDLSGQGGHGAVVGGVGSGKSTAVRTLIASMALTHTPREAQFHCVDLGGGGLFALQDLPHVGGVAGRRDTDLVRRTLAELKTLLADREARFQQHGVEGMPDYRERRRRGEFADDPYGDVFLVIDGWRAFCEEFEPLDVDVLALAANGLSFGVHVVVTAARWAEIRPQLRDLLQTRVELRLGDPSESEINRKSAAKVPSGRPGRGLHPSERHVLLALPQVAKGVPDGVADLVDRVKSSWQGAPAPRVRLLPAVVPYEQLPRPEQQPRPELVPIGIDEEGLQPVYLDFDAEPHFYAFGERESGKTSLLRTILRGITERYTPKQALVMLVDYRHSLLEAAGPNLLEHAFHSSALRQHVDAVVPALKKRMPGPDLTPEQLKNRSWWTGPELFVVVDDYELVVAQGNNPLAPLAEFVPLARDLGLHIVLARSSGGAARALYEPLISRMREVASPGLAMSANKDEGQLVGNVRSRPLPPGRGTLVSRRQGTRVVQTASLPVED</sequence>
<dbReference type="GO" id="GO:0006508">
    <property type="term" value="P:proteolysis"/>
    <property type="evidence" value="ECO:0007669"/>
    <property type="project" value="InterPro"/>
</dbReference>
<evidence type="ECO:0000256" key="2">
    <source>
        <dbReference type="ARBA" id="ARBA00022741"/>
    </source>
</evidence>
<dbReference type="NCBIfam" id="TIGR03925">
    <property type="entry name" value="T7SS_EccC_b"/>
    <property type="match status" value="1"/>
</dbReference>
<keyword evidence="1" id="KW-0677">Repeat</keyword>
<dbReference type="InterPro" id="IPR050206">
    <property type="entry name" value="FtsK/SpoIIIE/SftA"/>
</dbReference>
<evidence type="ECO:0000259" key="6">
    <source>
        <dbReference type="PROSITE" id="PS50901"/>
    </source>
</evidence>
<feature type="domain" description="FtsK" evidence="6">
    <location>
        <begin position="573"/>
        <end position="774"/>
    </location>
</feature>
<dbReference type="GO" id="GO:0003677">
    <property type="term" value="F:DNA binding"/>
    <property type="evidence" value="ECO:0007669"/>
    <property type="project" value="InterPro"/>
</dbReference>